<evidence type="ECO:0000313" key="2">
    <source>
        <dbReference type="EMBL" id="TMR28631.1"/>
    </source>
</evidence>
<accession>A0A5S4G858</accession>
<organism evidence="2 3">
    <name type="scientific">Actinomadura geliboluensis</name>
    <dbReference type="NCBI Taxonomy" id="882440"/>
    <lineage>
        <taxon>Bacteria</taxon>
        <taxon>Bacillati</taxon>
        <taxon>Actinomycetota</taxon>
        <taxon>Actinomycetes</taxon>
        <taxon>Streptosporangiales</taxon>
        <taxon>Thermomonosporaceae</taxon>
        <taxon>Actinomadura</taxon>
    </lineage>
</organism>
<protein>
    <submittedName>
        <fullName evidence="2">GNAT family N-acetyltransferase</fullName>
    </submittedName>
</protein>
<dbReference type="AlphaFoldDB" id="A0A5S4G858"/>
<dbReference type="RefSeq" id="WP_138641192.1">
    <property type="nucleotide sequence ID" value="NZ_JASWDG010000027.1"/>
</dbReference>
<evidence type="ECO:0000259" key="1">
    <source>
        <dbReference type="PROSITE" id="PS51186"/>
    </source>
</evidence>
<dbReference type="GO" id="GO:0016747">
    <property type="term" value="F:acyltransferase activity, transferring groups other than amino-acyl groups"/>
    <property type="evidence" value="ECO:0007669"/>
    <property type="project" value="InterPro"/>
</dbReference>
<dbReference type="Proteomes" id="UP000305238">
    <property type="component" value="Unassembled WGS sequence"/>
</dbReference>
<keyword evidence="3" id="KW-1185">Reference proteome</keyword>
<dbReference type="SUPFAM" id="SSF55729">
    <property type="entry name" value="Acyl-CoA N-acyltransferases (Nat)"/>
    <property type="match status" value="1"/>
</dbReference>
<comment type="caution">
    <text evidence="2">The sequence shown here is derived from an EMBL/GenBank/DDBJ whole genome shotgun (WGS) entry which is preliminary data.</text>
</comment>
<evidence type="ECO:0000313" key="3">
    <source>
        <dbReference type="Proteomes" id="UP000305238"/>
    </source>
</evidence>
<dbReference type="InterPro" id="IPR016181">
    <property type="entry name" value="Acyl_CoA_acyltransferase"/>
</dbReference>
<dbReference type="OrthoDB" id="5125488at2"/>
<keyword evidence="2" id="KW-0808">Transferase</keyword>
<sequence length="177" mass="18969">MLDAALLPLQNDRVRLRPLRAEDAAAFAEGTGDPAVRQYGHLPEAEYTPESVQAMITRDARPGLERGDLAVLAIADATTDEFAGSLVVFDVRDRQAEVGFWVHPQHRGSGLTTAALDLSASFAHDSGLRELTARTSPENIASQRVLASAGFTLQGRGKGTAPSGEHVELLHYVRALS</sequence>
<dbReference type="InterPro" id="IPR000182">
    <property type="entry name" value="GNAT_dom"/>
</dbReference>
<reference evidence="2 3" key="1">
    <citation type="submission" date="2019-05" db="EMBL/GenBank/DDBJ databases">
        <title>Draft genome sequence of Actinomadura geliboluensis A8036.</title>
        <authorList>
            <person name="Saricaoglu S."/>
            <person name="Isik K."/>
        </authorList>
    </citation>
    <scope>NUCLEOTIDE SEQUENCE [LARGE SCALE GENOMIC DNA]</scope>
    <source>
        <strain evidence="2 3">A8036</strain>
    </source>
</reference>
<dbReference type="EMBL" id="VCKZ01000421">
    <property type="protein sequence ID" value="TMR28631.1"/>
    <property type="molecule type" value="Genomic_DNA"/>
</dbReference>
<dbReference type="PANTHER" id="PTHR43792">
    <property type="entry name" value="GNAT FAMILY, PUTATIVE (AFU_ORTHOLOGUE AFUA_3G00765)-RELATED-RELATED"/>
    <property type="match status" value="1"/>
</dbReference>
<dbReference type="PROSITE" id="PS51186">
    <property type="entry name" value="GNAT"/>
    <property type="match status" value="1"/>
</dbReference>
<dbReference type="Pfam" id="PF13302">
    <property type="entry name" value="Acetyltransf_3"/>
    <property type="match status" value="1"/>
</dbReference>
<dbReference type="Gene3D" id="3.40.630.30">
    <property type="match status" value="1"/>
</dbReference>
<feature type="domain" description="N-acetyltransferase" evidence="1">
    <location>
        <begin position="14"/>
        <end position="174"/>
    </location>
</feature>
<dbReference type="InterPro" id="IPR051531">
    <property type="entry name" value="N-acetyltransferase"/>
</dbReference>
<gene>
    <name evidence="2" type="ORF">ETD96_37130</name>
</gene>
<name>A0A5S4G858_9ACTN</name>
<proteinExistence type="predicted"/>